<dbReference type="GO" id="GO:0046872">
    <property type="term" value="F:metal ion binding"/>
    <property type="evidence" value="ECO:0007669"/>
    <property type="project" value="UniProtKB-KW"/>
</dbReference>
<dbReference type="FunFam" id="3.40.50.1450:FF:000002">
    <property type="entry name" value="Hydrogenase 1 maturation protease"/>
    <property type="match status" value="1"/>
</dbReference>
<evidence type="ECO:0000256" key="3">
    <source>
        <dbReference type="ARBA" id="ARBA00022670"/>
    </source>
</evidence>
<evidence type="ECO:0000256" key="4">
    <source>
        <dbReference type="ARBA" id="ARBA00022723"/>
    </source>
</evidence>
<dbReference type="CDD" id="cd06062">
    <property type="entry name" value="H2MP_MemB-H2up"/>
    <property type="match status" value="1"/>
</dbReference>
<evidence type="ECO:0000256" key="5">
    <source>
        <dbReference type="ARBA" id="ARBA00022750"/>
    </source>
</evidence>
<dbReference type="SUPFAM" id="SSF53163">
    <property type="entry name" value="HybD-like"/>
    <property type="match status" value="1"/>
</dbReference>
<keyword evidence="3 7" id="KW-0645">Protease</keyword>
<reference evidence="7 8" key="1">
    <citation type="submission" date="2005-10" db="EMBL/GenBank/DDBJ databases">
        <title>Complete sequence of Geobacter metallireducens GS-15.</title>
        <authorList>
            <consortium name="US DOE Joint Genome Institute"/>
            <person name="Copeland A."/>
            <person name="Lucas S."/>
            <person name="Lapidus A."/>
            <person name="Barry K."/>
            <person name="Detter J.C."/>
            <person name="Glavina T."/>
            <person name="Hammon N."/>
            <person name="Israni S."/>
            <person name="Pitluck S."/>
            <person name="Di Bartolo G."/>
            <person name="Chain P."/>
            <person name="Schmutz J."/>
            <person name="Larimer F."/>
            <person name="Land M."/>
            <person name="Kyrpides N."/>
            <person name="Ivanova N."/>
            <person name="Richardson P."/>
        </authorList>
    </citation>
    <scope>NUCLEOTIDE SEQUENCE [LARGE SCALE GENOMIC DNA]</scope>
    <source>
        <strain evidence="8">ATCC 53774 / DSM 7210 / GS-15</strain>
    </source>
</reference>
<dbReference type="NCBIfam" id="TIGR00072">
    <property type="entry name" value="hydrog_prot"/>
    <property type="match status" value="1"/>
</dbReference>
<dbReference type="Gene3D" id="3.40.50.1450">
    <property type="entry name" value="HybD-like"/>
    <property type="match status" value="1"/>
</dbReference>
<keyword evidence="2" id="KW-0533">Nickel</keyword>
<keyword evidence="4" id="KW-0479">Metal-binding</keyword>
<dbReference type="Pfam" id="PF01750">
    <property type="entry name" value="HycI"/>
    <property type="match status" value="1"/>
</dbReference>
<dbReference type="eggNOG" id="COG0680">
    <property type="taxonomic scope" value="Bacteria"/>
</dbReference>
<reference evidence="7 8" key="2">
    <citation type="journal article" date="2009" name="BMC Microbiol.">
        <title>The genome sequence of Geobacter metallireducens: features of metabolism, physiology and regulation common and dissimilar to Geobacter sulfurreducens.</title>
        <authorList>
            <person name="Aklujkar M."/>
            <person name="Krushkal J."/>
            <person name="DiBartolo G."/>
            <person name="Lapidus A."/>
            <person name="Land M.L."/>
            <person name="Lovley D.R."/>
        </authorList>
    </citation>
    <scope>NUCLEOTIDE SEQUENCE [LARGE SCALE GENOMIC DNA]</scope>
    <source>
        <strain evidence="8">ATCC 53774 / DSM 7210 / GS-15</strain>
    </source>
</reference>
<evidence type="ECO:0000256" key="6">
    <source>
        <dbReference type="ARBA" id="ARBA00022801"/>
    </source>
</evidence>
<dbReference type="RefSeq" id="WP_004512553.1">
    <property type="nucleotide sequence ID" value="NC_007517.1"/>
</dbReference>
<organism evidence="7 8">
    <name type="scientific">Geobacter metallireducens (strain ATCC 53774 / DSM 7210 / GS-15)</name>
    <dbReference type="NCBI Taxonomy" id="269799"/>
    <lineage>
        <taxon>Bacteria</taxon>
        <taxon>Pseudomonadati</taxon>
        <taxon>Thermodesulfobacteriota</taxon>
        <taxon>Desulfuromonadia</taxon>
        <taxon>Geobacterales</taxon>
        <taxon>Geobacteraceae</taxon>
        <taxon>Geobacter</taxon>
    </lineage>
</organism>
<dbReference type="InterPro" id="IPR000671">
    <property type="entry name" value="Peptidase_A31"/>
</dbReference>
<sequence>MSILVLGIGNLIMTDDGAGVRVAQRLMDGCRFPEGVTVMDGGTLGLDLLPYLDGVERLLLVDAVETGGPPGTVVRLAGEEIPVAFRTKLSPHQMGLQDLLAVAEFQGSCPVEMVLWGVQPESVELGMELTPAVAAQVDHLVEKVLAELALWGVVPEPLDPEKCTRNTEQQSN</sequence>
<evidence type="ECO:0000313" key="8">
    <source>
        <dbReference type="Proteomes" id="UP000007073"/>
    </source>
</evidence>
<dbReference type="AlphaFoldDB" id="Q39QD2"/>
<keyword evidence="6" id="KW-0378">Hydrolase</keyword>
<keyword evidence="8" id="KW-1185">Reference proteome</keyword>
<dbReference type="Proteomes" id="UP000007073">
    <property type="component" value="Chromosome"/>
</dbReference>
<evidence type="ECO:0000256" key="2">
    <source>
        <dbReference type="ARBA" id="ARBA00022596"/>
    </source>
</evidence>
<dbReference type="GO" id="GO:0008047">
    <property type="term" value="F:enzyme activator activity"/>
    <property type="evidence" value="ECO:0007669"/>
    <property type="project" value="InterPro"/>
</dbReference>
<dbReference type="GO" id="GO:0004190">
    <property type="term" value="F:aspartic-type endopeptidase activity"/>
    <property type="evidence" value="ECO:0007669"/>
    <property type="project" value="UniProtKB-KW"/>
</dbReference>
<dbReference type="EMBL" id="CP000148">
    <property type="protein sequence ID" value="ABB33542.1"/>
    <property type="molecule type" value="Genomic_DNA"/>
</dbReference>
<dbReference type="STRING" id="269799.Gmet_3329"/>
<dbReference type="HOGENOM" id="CLU_099037_0_0_7"/>
<protein>
    <submittedName>
        <fullName evidence="7">Periplasmically oriented, membrane-bound [NiFe]-hydrogenase maturation protease</fullName>
    </submittedName>
</protein>
<dbReference type="PANTHER" id="PTHR30302:SF1">
    <property type="entry name" value="HYDROGENASE 2 MATURATION PROTEASE"/>
    <property type="match status" value="1"/>
</dbReference>
<name>Q39QD2_GEOMG</name>
<dbReference type="GO" id="GO:0016485">
    <property type="term" value="P:protein processing"/>
    <property type="evidence" value="ECO:0007669"/>
    <property type="project" value="TreeGrafter"/>
</dbReference>
<evidence type="ECO:0000256" key="1">
    <source>
        <dbReference type="ARBA" id="ARBA00006814"/>
    </source>
</evidence>
<gene>
    <name evidence="7" type="primary">hyaP</name>
    <name evidence="7" type="ordered locus">Gmet_3329</name>
</gene>
<dbReference type="PRINTS" id="PR00446">
    <property type="entry name" value="HYDRGNUPTAKE"/>
</dbReference>
<dbReference type="InterPro" id="IPR023430">
    <property type="entry name" value="Pept_HybD-like_dom_sf"/>
</dbReference>
<dbReference type="KEGG" id="gme:Gmet_3329"/>
<keyword evidence="5" id="KW-0064">Aspartyl protease</keyword>
<evidence type="ECO:0000313" key="7">
    <source>
        <dbReference type="EMBL" id="ABB33542.1"/>
    </source>
</evidence>
<dbReference type="PANTHER" id="PTHR30302">
    <property type="entry name" value="HYDROGENASE 1 MATURATION PROTEASE"/>
    <property type="match status" value="1"/>
</dbReference>
<comment type="similarity">
    <text evidence="1">Belongs to the peptidase A31 family.</text>
</comment>
<proteinExistence type="inferred from homology"/>
<accession>Q39QD2</accession>